<evidence type="ECO:0000259" key="1">
    <source>
        <dbReference type="Pfam" id="PF01137"/>
    </source>
</evidence>
<dbReference type="PROSITE" id="PS01287">
    <property type="entry name" value="RTC"/>
    <property type="match status" value="1"/>
</dbReference>
<feature type="domain" description="RNA 3'-terminal phosphate cyclase" evidence="1">
    <location>
        <begin position="14"/>
        <end position="121"/>
    </location>
</feature>
<dbReference type="InterPro" id="IPR000228">
    <property type="entry name" value="RNA3'_term_phos_cyc"/>
</dbReference>
<sequence length="151" mass="16721">MAPQYKSMKQVLPLFYRPGLLVGGTLEHDCSLQRSIGYFLEPLVLLAPFAKKPIKVTLRGNTNSSNDPSVDYYRVCVVPLLKRFLPDNNLHLKILTRGVSPGGGGEVEFSCPVVRRMRPVQMTDCGKVRRIRGVAYPPSTTTTATNFSPPT</sequence>
<organism evidence="2 3">
    <name type="scientific">Geodia barretti</name>
    <name type="common">Barrett's horny sponge</name>
    <dbReference type="NCBI Taxonomy" id="519541"/>
    <lineage>
        <taxon>Eukaryota</taxon>
        <taxon>Metazoa</taxon>
        <taxon>Porifera</taxon>
        <taxon>Demospongiae</taxon>
        <taxon>Heteroscleromorpha</taxon>
        <taxon>Tetractinellida</taxon>
        <taxon>Astrophorina</taxon>
        <taxon>Geodiidae</taxon>
        <taxon>Geodia</taxon>
    </lineage>
</organism>
<dbReference type="Proteomes" id="UP001174909">
    <property type="component" value="Unassembled WGS sequence"/>
</dbReference>
<accession>A0AA35TTS3</accession>
<dbReference type="Gene3D" id="3.65.10.20">
    <property type="entry name" value="RNA 3'-terminal phosphate cyclase domain"/>
    <property type="match status" value="1"/>
</dbReference>
<dbReference type="EMBL" id="CASHTH010004106">
    <property type="protein sequence ID" value="CAI8053596.1"/>
    <property type="molecule type" value="Genomic_DNA"/>
</dbReference>
<dbReference type="InterPro" id="IPR037136">
    <property type="entry name" value="RNA3'_phos_cyclase_dom_sf"/>
</dbReference>
<keyword evidence="3" id="KW-1185">Reference proteome</keyword>
<gene>
    <name evidence="2" type="ORF">GBAR_LOCUS29308</name>
</gene>
<comment type="caution">
    <text evidence="2">The sequence shown here is derived from an EMBL/GenBank/DDBJ whole genome shotgun (WGS) entry which is preliminary data.</text>
</comment>
<dbReference type="PANTHER" id="PTHR11096">
    <property type="entry name" value="RNA 3' TERMINAL PHOSPHATE CYCLASE"/>
    <property type="match status" value="1"/>
</dbReference>
<dbReference type="InterPro" id="IPR020719">
    <property type="entry name" value="RNA3'_term_phos_cycl-like_CS"/>
</dbReference>
<dbReference type="GO" id="GO:0005730">
    <property type="term" value="C:nucleolus"/>
    <property type="evidence" value="ECO:0007669"/>
    <property type="project" value="TreeGrafter"/>
</dbReference>
<protein>
    <submittedName>
        <fullName evidence="2">Probable RNA 3'-terminal phosphate cyclase-like protein</fullName>
    </submittedName>
</protein>
<name>A0AA35TTS3_GEOBA</name>
<dbReference type="PANTHER" id="PTHR11096:SF1">
    <property type="entry name" value="RNA 3'-TERMINAL PHOSPHATE CYCLASE-LIKE PROTEIN"/>
    <property type="match status" value="1"/>
</dbReference>
<dbReference type="SUPFAM" id="SSF55205">
    <property type="entry name" value="EPT/RTPC-like"/>
    <property type="match status" value="1"/>
</dbReference>
<proteinExistence type="predicted"/>
<dbReference type="InterPro" id="IPR023797">
    <property type="entry name" value="RNA3'_phos_cyclase_dom"/>
</dbReference>
<dbReference type="InterPro" id="IPR013792">
    <property type="entry name" value="RNA3'P_cycl/enolpyr_Trfase_a/b"/>
</dbReference>
<dbReference type="Pfam" id="PF01137">
    <property type="entry name" value="RTC"/>
    <property type="match status" value="1"/>
</dbReference>
<reference evidence="2" key="1">
    <citation type="submission" date="2023-03" db="EMBL/GenBank/DDBJ databases">
        <authorList>
            <person name="Steffen K."/>
            <person name="Cardenas P."/>
        </authorList>
    </citation>
    <scope>NUCLEOTIDE SEQUENCE</scope>
</reference>
<evidence type="ECO:0000313" key="3">
    <source>
        <dbReference type="Proteomes" id="UP001174909"/>
    </source>
</evidence>
<dbReference type="GO" id="GO:0000479">
    <property type="term" value="P:endonucleolytic cleavage of tricistronic rRNA transcript (SSU-rRNA, 5.8S rRNA, LSU-rRNA)"/>
    <property type="evidence" value="ECO:0007669"/>
    <property type="project" value="TreeGrafter"/>
</dbReference>
<dbReference type="GO" id="GO:0004521">
    <property type="term" value="F:RNA endonuclease activity"/>
    <property type="evidence" value="ECO:0007669"/>
    <property type="project" value="TreeGrafter"/>
</dbReference>
<dbReference type="AlphaFoldDB" id="A0AA35TTS3"/>
<evidence type="ECO:0000313" key="2">
    <source>
        <dbReference type="EMBL" id="CAI8053596.1"/>
    </source>
</evidence>